<dbReference type="Pfam" id="PF10670">
    <property type="entry name" value="DUF4198"/>
    <property type="match status" value="1"/>
</dbReference>
<dbReference type="EMBL" id="CP003742">
    <property type="protein sequence ID" value="AGI72074.1"/>
    <property type="molecule type" value="Genomic_DNA"/>
</dbReference>
<proteinExistence type="predicted"/>
<dbReference type="AlphaFoldDB" id="M9RHM0"/>
<gene>
    <name evidence="2" type="ORF">OA238_c19700</name>
</gene>
<dbReference type="Proteomes" id="UP000004688">
    <property type="component" value="Chromosome"/>
</dbReference>
<accession>M9RHM0</accession>
<protein>
    <recommendedName>
        <fullName evidence="4">DUF4198 domain-containing protein</fullName>
    </recommendedName>
</protein>
<feature type="signal peptide" evidence="1">
    <location>
        <begin position="1"/>
        <end position="23"/>
    </location>
</feature>
<organism evidence="2 3">
    <name type="scientific">Octadecabacter arcticus 238</name>
    <dbReference type="NCBI Taxonomy" id="391616"/>
    <lineage>
        <taxon>Bacteria</taxon>
        <taxon>Pseudomonadati</taxon>
        <taxon>Pseudomonadota</taxon>
        <taxon>Alphaproteobacteria</taxon>
        <taxon>Rhodobacterales</taxon>
        <taxon>Roseobacteraceae</taxon>
        <taxon>Octadecabacter</taxon>
    </lineage>
</organism>
<keyword evidence="1" id="KW-0732">Signal</keyword>
<keyword evidence="3" id="KW-1185">Reference proteome</keyword>
<dbReference type="HOGENOM" id="CLU_086920_0_0_5"/>
<dbReference type="RefSeq" id="WP_015495195.1">
    <property type="nucleotide sequence ID" value="NC_020908.1"/>
</dbReference>
<dbReference type="InterPro" id="IPR019613">
    <property type="entry name" value="DUF4198"/>
</dbReference>
<sequence>MRILAIAFALTAALPVVPSQVLAHEFWIEPLSYQVQLDDMISGELTNGQEFAGAQLAYLPQRFERFTVAAGMRQGNVENRLGARPALDIAPLSEGLHVISYQSTLSTLTYTEWAKFLGFSEHKDFADIEAIHDARGLPREGFVEGYWRFSKTLVGVGNSIGRDFQTGLDIEFVALDNPYTDDLSNGLRVQLYYLDDVRGDAQVELFEKAPDGTVEITLHRTDAEGISTLPVKAGYSYLVDAVVLREPSAELAVEADIEWETLWAALTFGVPE</sequence>
<evidence type="ECO:0000313" key="2">
    <source>
        <dbReference type="EMBL" id="AGI72074.1"/>
    </source>
</evidence>
<dbReference type="OrthoDB" id="581894at2"/>
<evidence type="ECO:0000313" key="3">
    <source>
        <dbReference type="Proteomes" id="UP000004688"/>
    </source>
</evidence>
<dbReference type="KEGG" id="oar:OA238_c19700"/>
<dbReference type="eggNOG" id="COG5266">
    <property type="taxonomic scope" value="Bacteria"/>
</dbReference>
<evidence type="ECO:0000256" key="1">
    <source>
        <dbReference type="SAM" id="SignalP"/>
    </source>
</evidence>
<dbReference type="STRING" id="391616.OA238_c19700"/>
<name>M9RHM0_9RHOB</name>
<reference evidence="2 3" key="1">
    <citation type="journal article" date="2013" name="PLoS ONE">
        <title>Poles Apart: Arctic and Antarctic Octadecabacter strains Share High Genome Plasticity and a New Type of Xanthorhodopsin.</title>
        <authorList>
            <person name="Vollmers J."/>
            <person name="Voget S."/>
            <person name="Dietrich S."/>
            <person name="Gollnow K."/>
            <person name="Smits M."/>
            <person name="Meyer K."/>
            <person name="Brinkhoff T."/>
            <person name="Simon M."/>
            <person name="Daniel R."/>
        </authorList>
    </citation>
    <scope>NUCLEOTIDE SEQUENCE [LARGE SCALE GENOMIC DNA]</scope>
    <source>
        <strain evidence="2 3">238</strain>
    </source>
</reference>
<evidence type="ECO:0008006" key="4">
    <source>
        <dbReference type="Google" id="ProtNLM"/>
    </source>
</evidence>
<feature type="chain" id="PRO_5004102801" description="DUF4198 domain-containing protein" evidence="1">
    <location>
        <begin position="24"/>
        <end position="272"/>
    </location>
</feature>